<name>A0A9D7QM92_9RHOO</name>
<dbReference type="PANTHER" id="PTHR42941:SF1">
    <property type="entry name" value="SLL1037 PROTEIN"/>
    <property type="match status" value="1"/>
</dbReference>
<dbReference type="Proteomes" id="UP000808146">
    <property type="component" value="Unassembled WGS sequence"/>
</dbReference>
<keyword evidence="1" id="KW-0472">Membrane</keyword>
<dbReference type="PANTHER" id="PTHR42941">
    <property type="entry name" value="SLL1037 PROTEIN"/>
    <property type="match status" value="1"/>
</dbReference>
<comment type="caution">
    <text evidence="2">The sequence shown here is derived from an EMBL/GenBank/DDBJ whole genome shotgun (WGS) entry which is preliminary data.</text>
</comment>
<dbReference type="EMBL" id="JADKBR010000023">
    <property type="protein sequence ID" value="MBK8892172.1"/>
    <property type="molecule type" value="Genomic_DNA"/>
</dbReference>
<sequence length="427" mass="46386">MPQKFNKLLVGGVILVVLGVGVAAWVWVPWIFSARYTISVATGPAGSFGQKFLSAFKRQVSEEHPRVQLALEESGNLQESADKFQSGKYDLALVRSDHPAAASGGTLVILRRLSLVMMVPAASPARSIKKLSGKKIAILEGTREDDPLLRTVMDFYSIKPADLQKTPLADIATALHRKQVAAVVAIGSTGPGAVSDAIRAIVRATGKPPRFIDLEAAEMAVRNPLYEEITIPAGAFVAVPAIPDDEVKTVAVAVRLVAKNSMLNDVAGEITRLLLTTRAKVAATLPQAGQIEAPDTDNKGVLRTHPGAAAYIDGTQESVFEQVMSQLFNLSIIGGILGSFALWFSGFWRKHRPDEIQKNLARLPAMMREAKLLPLEKLGEIEEELDTLSGWLLERFLYEKIAPDRINGVAVIISHIRLVIERRRKAA</sequence>
<dbReference type="Pfam" id="PF16868">
    <property type="entry name" value="NMT1_3"/>
    <property type="match status" value="1"/>
</dbReference>
<protein>
    <submittedName>
        <fullName evidence="2">ABC transporter substrate-binding protein</fullName>
    </submittedName>
</protein>
<accession>A0A9D7QM92</accession>
<keyword evidence="1" id="KW-1133">Transmembrane helix</keyword>
<dbReference type="Gene3D" id="3.40.190.10">
    <property type="entry name" value="Periplasmic binding protein-like II"/>
    <property type="match status" value="2"/>
</dbReference>
<feature type="transmembrane region" description="Helical" evidence="1">
    <location>
        <begin position="327"/>
        <end position="348"/>
    </location>
</feature>
<organism evidence="2 3">
    <name type="scientific">Candidatus Dechloromonas phosphorivorans</name>
    <dbReference type="NCBI Taxonomy" id="2899244"/>
    <lineage>
        <taxon>Bacteria</taxon>
        <taxon>Pseudomonadati</taxon>
        <taxon>Pseudomonadota</taxon>
        <taxon>Betaproteobacteria</taxon>
        <taxon>Rhodocyclales</taxon>
        <taxon>Azonexaceae</taxon>
        <taxon>Dechloromonas</taxon>
    </lineage>
</organism>
<gene>
    <name evidence="2" type="ORF">IPN75_18270</name>
</gene>
<keyword evidence="1" id="KW-0812">Transmembrane</keyword>
<evidence type="ECO:0000313" key="3">
    <source>
        <dbReference type="Proteomes" id="UP000808146"/>
    </source>
</evidence>
<dbReference type="AlphaFoldDB" id="A0A9D7QM92"/>
<evidence type="ECO:0000313" key="2">
    <source>
        <dbReference type="EMBL" id="MBK8892172.1"/>
    </source>
</evidence>
<dbReference type="SUPFAM" id="SSF53850">
    <property type="entry name" value="Periplasmic binding protein-like II"/>
    <property type="match status" value="1"/>
</dbReference>
<evidence type="ECO:0000256" key="1">
    <source>
        <dbReference type="SAM" id="Phobius"/>
    </source>
</evidence>
<dbReference type="InterPro" id="IPR011852">
    <property type="entry name" value="TRAP_TAXI"/>
</dbReference>
<reference evidence="3" key="1">
    <citation type="journal article" date="2021" name="Nat. Commun.">
        <title>Connecting structure to function with the recovery of over 1000 high-quality metagenome-assembled genomes from activated sludge using long-read sequencing.</title>
        <authorList>
            <person name="Singleton C.M."/>
            <person name="Petriglieri F."/>
            <person name="Kristensen J.M."/>
            <person name="Kirkegaard R.H."/>
            <person name="Michaelsen T.Y."/>
            <person name="Andersen M.H."/>
            <person name="Kondrotaite Z."/>
            <person name="Karst S.M."/>
            <person name="Dueholm M.S."/>
            <person name="Nielsen P.H."/>
            <person name="Albertsen M."/>
        </authorList>
    </citation>
    <scope>NUCLEOTIDE SEQUENCE [LARGE SCALE GENOMIC DNA]</scope>
</reference>
<proteinExistence type="predicted"/>